<keyword evidence="3" id="KW-1185">Reference proteome</keyword>
<feature type="chain" id="PRO_5043777876" evidence="1">
    <location>
        <begin position="19"/>
        <end position="508"/>
    </location>
</feature>
<feature type="signal peptide" evidence="1">
    <location>
        <begin position="1"/>
        <end position="18"/>
    </location>
</feature>
<comment type="caution">
    <text evidence="2">The sequence shown here is derived from an EMBL/GenBank/DDBJ whole genome shotgun (WGS) entry which is preliminary data.</text>
</comment>
<protein>
    <submittedName>
        <fullName evidence="2">Uncharacterized protein</fullName>
    </submittedName>
</protein>
<organism evidence="2 3">
    <name type="scientific">Acrasis kona</name>
    <dbReference type="NCBI Taxonomy" id="1008807"/>
    <lineage>
        <taxon>Eukaryota</taxon>
        <taxon>Discoba</taxon>
        <taxon>Heterolobosea</taxon>
        <taxon>Tetramitia</taxon>
        <taxon>Eutetramitia</taxon>
        <taxon>Acrasidae</taxon>
        <taxon>Acrasis</taxon>
    </lineage>
</organism>
<reference evidence="2 3" key="1">
    <citation type="submission" date="2024-03" db="EMBL/GenBank/DDBJ databases">
        <title>The Acrasis kona genome and developmental transcriptomes reveal deep origins of eukaryotic multicellular pathways.</title>
        <authorList>
            <person name="Sheikh S."/>
            <person name="Fu C.-J."/>
            <person name="Brown M.W."/>
            <person name="Baldauf S.L."/>
        </authorList>
    </citation>
    <scope>NUCLEOTIDE SEQUENCE [LARGE SCALE GENOMIC DNA]</scope>
    <source>
        <strain evidence="2 3">ATCC MYA-3509</strain>
    </source>
</reference>
<dbReference type="AlphaFoldDB" id="A0AAW2ZKJ8"/>
<gene>
    <name evidence="2" type="ORF">AKO1_005987</name>
</gene>
<dbReference type="EMBL" id="JAOPGA020001608">
    <property type="protein sequence ID" value="KAL0489837.1"/>
    <property type="molecule type" value="Genomic_DNA"/>
</dbReference>
<evidence type="ECO:0000313" key="3">
    <source>
        <dbReference type="Proteomes" id="UP001431209"/>
    </source>
</evidence>
<evidence type="ECO:0000256" key="1">
    <source>
        <dbReference type="SAM" id="SignalP"/>
    </source>
</evidence>
<proteinExistence type="predicted"/>
<sequence>MSCFVWLVVLVILSFVYAGDTSCQAVRSFQAQARALAVSVPTLSTWVMDVSQLGTTYNGYTGPHNNNQLSQQKTFVGKGGDEAITCQIDCASTFNIDSTTSVVFQGCQNRYYSYGSKKTDGCLSLQKSSSIQMGIALDVCKKINKCQQTKQFSGAVDFRLSQFKTAVGQNTIGEAFRNLDNWYAGKMDATNSYIASVEESIKSYNASSQAVLSSYIQSTRDTFVKSEASYDSAIKKMKQDASPDEDVKALEALKSQRLKAYSDSVEANIAAYIQMIADKTAQTRLDAQVYINKEKDKITSEYRQLELAIMMQSNQAKSVLKANWDAVMDKIDALKSKSAAIKSITNQKINKITMMANAFEKSSIDQVKDQAIRQSGDVNSSNDRIIQQGVVELKQSYEEMKSKLVEIVKSITTDANSSNKQINSALDEMTLQNIKIQRIMAITAGDTSKLLALTSQNQFSIKSMEYFKAFASVGQRVNNECIVAINKSKSDITKLFVDAEKKMLALRR</sequence>
<name>A0AAW2ZKJ8_9EUKA</name>
<dbReference type="Proteomes" id="UP001431209">
    <property type="component" value="Unassembled WGS sequence"/>
</dbReference>
<accession>A0AAW2ZKJ8</accession>
<keyword evidence="1" id="KW-0732">Signal</keyword>
<evidence type="ECO:0000313" key="2">
    <source>
        <dbReference type="EMBL" id="KAL0489837.1"/>
    </source>
</evidence>